<reference evidence="2 3" key="1">
    <citation type="journal article" date="2021" name="Commun. Biol.">
        <title>The genome of Shorea leprosula (Dipterocarpaceae) highlights the ecological relevance of drought in aseasonal tropical rainforests.</title>
        <authorList>
            <person name="Ng K.K.S."/>
            <person name="Kobayashi M.J."/>
            <person name="Fawcett J.A."/>
            <person name="Hatakeyama M."/>
            <person name="Paape T."/>
            <person name="Ng C.H."/>
            <person name="Ang C.C."/>
            <person name="Tnah L.H."/>
            <person name="Lee C.T."/>
            <person name="Nishiyama T."/>
            <person name="Sese J."/>
            <person name="O'Brien M.J."/>
            <person name="Copetti D."/>
            <person name="Mohd Noor M.I."/>
            <person name="Ong R.C."/>
            <person name="Putra M."/>
            <person name="Sireger I.Z."/>
            <person name="Indrioko S."/>
            <person name="Kosugi Y."/>
            <person name="Izuno A."/>
            <person name="Isagi Y."/>
            <person name="Lee S.L."/>
            <person name="Shimizu K.K."/>
        </authorList>
    </citation>
    <scope>NUCLEOTIDE SEQUENCE [LARGE SCALE GENOMIC DNA]</scope>
    <source>
        <strain evidence="2">214</strain>
    </source>
</reference>
<evidence type="ECO:0000313" key="2">
    <source>
        <dbReference type="EMBL" id="GKV43098.1"/>
    </source>
</evidence>
<protein>
    <submittedName>
        <fullName evidence="2">Uncharacterized protein</fullName>
    </submittedName>
</protein>
<dbReference type="EMBL" id="BPVZ01000165">
    <property type="protein sequence ID" value="GKV43098.1"/>
    <property type="molecule type" value="Genomic_DNA"/>
</dbReference>
<proteinExistence type="predicted"/>
<feature type="compositionally biased region" description="Basic and acidic residues" evidence="1">
    <location>
        <begin position="49"/>
        <end position="64"/>
    </location>
</feature>
<dbReference type="AlphaFoldDB" id="A0AAV5M2C9"/>
<evidence type="ECO:0000313" key="3">
    <source>
        <dbReference type="Proteomes" id="UP001054252"/>
    </source>
</evidence>
<organism evidence="2 3">
    <name type="scientific">Rubroshorea leprosula</name>
    <dbReference type="NCBI Taxonomy" id="152421"/>
    <lineage>
        <taxon>Eukaryota</taxon>
        <taxon>Viridiplantae</taxon>
        <taxon>Streptophyta</taxon>
        <taxon>Embryophyta</taxon>
        <taxon>Tracheophyta</taxon>
        <taxon>Spermatophyta</taxon>
        <taxon>Magnoliopsida</taxon>
        <taxon>eudicotyledons</taxon>
        <taxon>Gunneridae</taxon>
        <taxon>Pentapetalae</taxon>
        <taxon>rosids</taxon>
        <taxon>malvids</taxon>
        <taxon>Malvales</taxon>
        <taxon>Dipterocarpaceae</taxon>
        <taxon>Rubroshorea</taxon>
    </lineage>
</organism>
<gene>
    <name evidence="2" type="ORF">SLEP1_g50435</name>
</gene>
<evidence type="ECO:0000256" key="1">
    <source>
        <dbReference type="SAM" id="MobiDB-lite"/>
    </source>
</evidence>
<sequence>MMSSCRQGKDMVLGWLQGQRRSRGRDARPVQGVRLMQGREAGTGVQGQREFEAQGRKEQSAGLV</sequence>
<accession>A0AAV5M2C9</accession>
<keyword evidence="3" id="KW-1185">Reference proteome</keyword>
<name>A0AAV5M2C9_9ROSI</name>
<dbReference type="Proteomes" id="UP001054252">
    <property type="component" value="Unassembled WGS sequence"/>
</dbReference>
<comment type="caution">
    <text evidence="2">The sequence shown here is derived from an EMBL/GenBank/DDBJ whole genome shotgun (WGS) entry which is preliminary data.</text>
</comment>
<feature type="region of interest" description="Disordered" evidence="1">
    <location>
        <begin position="1"/>
        <end position="64"/>
    </location>
</feature>